<organism evidence="3">
    <name type="scientific">Oryza sativa subsp. indica</name>
    <name type="common">Rice</name>
    <dbReference type="NCBI Taxonomy" id="39946"/>
    <lineage>
        <taxon>Eukaryota</taxon>
        <taxon>Viridiplantae</taxon>
        <taxon>Streptophyta</taxon>
        <taxon>Embryophyta</taxon>
        <taxon>Tracheophyta</taxon>
        <taxon>Spermatophyta</taxon>
        <taxon>Magnoliopsida</taxon>
        <taxon>Liliopsida</taxon>
        <taxon>Poales</taxon>
        <taxon>Poaceae</taxon>
        <taxon>BOP clade</taxon>
        <taxon>Oryzoideae</taxon>
        <taxon>Oryzeae</taxon>
        <taxon>Oryzinae</taxon>
        <taxon>Oryza</taxon>
        <taxon>Oryza sativa</taxon>
    </lineage>
</organism>
<evidence type="ECO:0000256" key="1">
    <source>
        <dbReference type="SAM" id="MobiDB-lite"/>
    </source>
</evidence>
<sequence length="79" mass="8940">MAAVHAKMTTTEQSDVSISSYRKEPELVGKQRVAADEGDDDQERCYLELPVTTSTTKPNCREDKSSAWTFQQQLSFFYG</sequence>
<dbReference type="EMBL" id="AP011482">
    <property type="protein sequence ID" value="BBD82432.1"/>
    <property type="molecule type" value="Genomic_DNA"/>
</dbReference>
<dbReference type="EMBL" id="AP011483">
    <property type="protein sequence ID" value="BAU59075.1"/>
    <property type="molecule type" value="Genomic_DNA"/>
</dbReference>
<reference evidence="3" key="2">
    <citation type="submission" date="2009-05" db="EMBL/GenBank/DDBJ databases">
        <title>Oryza sativa Indica Group genomic DNA, chromosome 11, BAC clone:K0367D03, cultivar:Kasalath.</title>
        <authorList>
            <person name="Matsumoto T."/>
            <person name="Wu J."/>
            <person name="Kanamori H."/>
        </authorList>
    </citation>
    <scope>NUCLEOTIDE SEQUENCE</scope>
</reference>
<protein>
    <submittedName>
        <fullName evidence="3">Uncharacterized protein</fullName>
    </submittedName>
</protein>
<feature type="compositionally biased region" description="Polar residues" evidence="1">
    <location>
        <begin position="8"/>
        <end position="20"/>
    </location>
</feature>
<name>A0A679BBI8_ORYSI</name>
<evidence type="ECO:0000313" key="3">
    <source>
        <dbReference type="EMBL" id="BBD82432.1"/>
    </source>
</evidence>
<proteinExistence type="predicted"/>
<dbReference type="AlphaFoldDB" id="A0A679BBI8"/>
<evidence type="ECO:0000313" key="2">
    <source>
        <dbReference type="EMBL" id="BAU59075.1"/>
    </source>
</evidence>
<accession>A0A679BBI8</accession>
<feature type="region of interest" description="Disordered" evidence="1">
    <location>
        <begin position="1"/>
        <end position="22"/>
    </location>
</feature>
<gene>
    <name evidence="3" type="primary">K0367D03.52</name>
    <name evidence="2" type="synonym">K0339E09.11</name>
</gene>
<reference evidence="2" key="1">
    <citation type="submission" date="2009-05" db="EMBL/GenBank/DDBJ databases">
        <title>Oryza sativa Indica Group genomic DNA, chromosome 11, BAC clone:K0339E09, cultivar:Kasalath.</title>
        <authorList>
            <person name="Matsumoto T."/>
            <person name="Wu J."/>
            <person name="Kanamori H."/>
        </authorList>
    </citation>
    <scope>NUCLEOTIDE SEQUENCE</scope>
</reference>